<dbReference type="GO" id="GO:0003677">
    <property type="term" value="F:DNA binding"/>
    <property type="evidence" value="ECO:0007669"/>
    <property type="project" value="InterPro"/>
</dbReference>
<dbReference type="NCBIfam" id="TIGR02937">
    <property type="entry name" value="sigma70-ECF"/>
    <property type="match status" value="1"/>
</dbReference>
<evidence type="ECO:0000313" key="7">
    <source>
        <dbReference type="EMBL" id="HIQ71443.1"/>
    </source>
</evidence>
<dbReference type="EMBL" id="DVFJ01000011">
    <property type="protein sequence ID" value="HIQ71443.1"/>
    <property type="molecule type" value="Genomic_DNA"/>
</dbReference>
<dbReference type="InterPro" id="IPR039425">
    <property type="entry name" value="RNA_pol_sigma-70-like"/>
</dbReference>
<sequence>MDREEFARRIVDAQGSMYRVACSYLSCEQDRLDAVGEAILKAWQKLYTLRDEQRFSTWLTRILIRECIAIQRRQKRTTPVGEVQPPQPPATQDDELREALSQLPQKLRTAVVLHYMEGYSVAEIARITRTTKGAICSRLSRARIALRAALKEEIE</sequence>
<comment type="similarity">
    <text evidence="1">Belongs to the sigma-70 factor family. ECF subfamily.</text>
</comment>
<feature type="domain" description="RNA polymerase sigma factor 70 region 4 type 2" evidence="6">
    <location>
        <begin position="94"/>
        <end position="146"/>
    </location>
</feature>
<dbReference type="InterPro" id="IPR014284">
    <property type="entry name" value="RNA_pol_sigma-70_dom"/>
</dbReference>
<evidence type="ECO:0000256" key="4">
    <source>
        <dbReference type="ARBA" id="ARBA00023163"/>
    </source>
</evidence>
<organism evidence="7 8">
    <name type="scientific">Candidatus Onthenecus intestinigallinarum</name>
    <dbReference type="NCBI Taxonomy" id="2840875"/>
    <lineage>
        <taxon>Bacteria</taxon>
        <taxon>Bacillati</taxon>
        <taxon>Bacillota</taxon>
        <taxon>Clostridia</taxon>
        <taxon>Eubacteriales</taxon>
        <taxon>Candidatus Onthenecus</taxon>
    </lineage>
</organism>
<name>A0A9D0ZBM4_9FIRM</name>
<evidence type="ECO:0000256" key="1">
    <source>
        <dbReference type="ARBA" id="ARBA00010641"/>
    </source>
</evidence>
<evidence type="ECO:0000259" key="5">
    <source>
        <dbReference type="Pfam" id="PF04542"/>
    </source>
</evidence>
<evidence type="ECO:0000259" key="6">
    <source>
        <dbReference type="Pfam" id="PF08281"/>
    </source>
</evidence>
<keyword evidence="2" id="KW-0805">Transcription regulation</keyword>
<comment type="caution">
    <text evidence="7">The sequence shown here is derived from an EMBL/GenBank/DDBJ whole genome shotgun (WGS) entry which is preliminary data.</text>
</comment>
<dbReference type="InterPro" id="IPR013324">
    <property type="entry name" value="RNA_pol_sigma_r3/r4-like"/>
</dbReference>
<keyword evidence="3" id="KW-0731">Sigma factor</keyword>
<reference evidence="7" key="2">
    <citation type="journal article" date="2021" name="PeerJ">
        <title>Extensive microbial diversity within the chicken gut microbiome revealed by metagenomics and culture.</title>
        <authorList>
            <person name="Gilroy R."/>
            <person name="Ravi A."/>
            <person name="Getino M."/>
            <person name="Pursley I."/>
            <person name="Horton D.L."/>
            <person name="Alikhan N.F."/>
            <person name="Baker D."/>
            <person name="Gharbi K."/>
            <person name="Hall N."/>
            <person name="Watson M."/>
            <person name="Adriaenssens E.M."/>
            <person name="Foster-Nyarko E."/>
            <person name="Jarju S."/>
            <person name="Secka A."/>
            <person name="Antonio M."/>
            <person name="Oren A."/>
            <person name="Chaudhuri R.R."/>
            <person name="La Ragione R."/>
            <person name="Hildebrand F."/>
            <person name="Pallen M.J."/>
        </authorList>
    </citation>
    <scope>NUCLEOTIDE SEQUENCE</scope>
    <source>
        <strain evidence="7">ChiSxjej2B14-6234</strain>
    </source>
</reference>
<dbReference type="GO" id="GO:0006352">
    <property type="term" value="P:DNA-templated transcription initiation"/>
    <property type="evidence" value="ECO:0007669"/>
    <property type="project" value="InterPro"/>
</dbReference>
<dbReference type="SUPFAM" id="SSF88946">
    <property type="entry name" value="Sigma2 domain of RNA polymerase sigma factors"/>
    <property type="match status" value="1"/>
</dbReference>
<dbReference type="GO" id="GO:0016987">
    <property type="term" value="F:sigma factor activity"/>
    <property type="evidence" value="ECO:0007669"/>
    <property type="project" value="UniProtKB-KW"/>
</dbReference>
<dbReference type="Pfam" id="PF04542">
    <property type="entry name" value="Sigma70_r2"/>
    <property type="match status" value="1"/>
</dbReference>
<dbReference type="Gene3D" id="1.10.1740.10">
    <property type="match status" value="1"/>
</dbReference>
<feature type="domain" description="RNA polymerase sigma-70 region 2" evidence="5">
    <location>
        <begin position="16"/>
        <end position="77"/>
    </location>
</feature>
<keyword evidence="4" id="KW-0804">Transcription</keyword>
<dbReference type="AlphaFoldDB" id="A0A9D0ZBM4"/>
<protein>
    <submittedName>
        <fullName evidence="7">Sigma-70 family RNA polymerase sigma factor</fullName>
    </submittedName>
</protein>
<dbReference type="Gene3D" id="1.10.10.10">
    <property type="entry name" value="Winged helix-like DNA-binding domain superfamily/Winged helix DNA-binding domain"/>
    <property type="match status" value="1"/>
</dbReference>
<accession>A0A9D0ZBM4</accession>
<evidence type="ECO:0000313" key="8">
    <source>
        <dbReference type="Proteomes" id="UP000886887"/>
    </source>
</evidence>
<gene>
    <name evidence="7" type="ORF">IAB73_04440</name>
</gene>
<dbReference type="CDD" id="cd06171">
    <property type="entry name" value="Sigma70_r4"/>
    <property type="match status" value="1"/>
</dbReference>
<dbReference type="PANTHER" id="PTHR43133:SF51">
    <property type="entry name" value="RNA POLYMERASE SIGMA FACTOR"/>
    <property type="match status" value="1"/>
</dbReference>
<evidence type="ECO:0000256" key="2">
    <source>
        <dbReference type="ARBA" id="ARBA00023015"/>
    </source>
</evidence>
<dbReference type="PANTHER" id="PTHR43133">
    <property type="entry name" value="RNA POLYMERASE ECF-TYPE SIGMA FACTO"/>
    <property type="match status" value="1"/>
</dbReference>
<dbReference type="Proteomes" id="UP000886887">
    <property type="component" value="Unassembled WGS sequence"/>
</dbReference>
<reference evidence="7" key="1">
    <citation type="submission" date="2020-10" db="EMBL/GenBank/DDBJ databases">
        <authorList>
            <person name="Gilroy R."/>
        </authorList>
    </citation>
    <scope>NUCLEOTIDE SEQUENCE</scope>
    <source>
        <strain evidence="7">ChiSxjej2B14-6234</strain>
    </source>
</reference>
<evidence type="ECO:0000256" key="3">
    <source>
        <dbReference type="ARBA" id="ARBA00023082"/>
    </source>
</evidence>
<dbReference type="Pfam" id="PF08281">
    <property type="entry name" value="Sigma70_r4_2"/>
    <property type="match status" value="1"/>
</dbReference>
<dbReference type="InterPro" id="IPR013325">
    <property type="entry name" value="RNA_pol_sigma_r2"/>
</dbReference>
<dbReference type="InterPro" id="IPR013249">
    <property type="entry name" value="RNA_pol_sigma70_r4_t2"/>
</dbReference>
<proteinExistence type="inferred from homology"/>
<dbReference type="InterPro" id="IPR007627">
    <property type="entry name" value="RNA_pol_sigma70_r2"/>
</dbReference>
<dbReference type="SUPFAM" id="SSF88659">
    <property type="entry name" value="Sigma3 and sigma4 domains of RNA polymerase sigma factors"/>
    <property type="match status" value="1"/>
</dbReference>
<dbReference type="InterPro" id="IPR036388">
    <property type="entry name" value="WH-like_DNA-bd_sf"/>
</dbReference>